<organism evidence="1 2">
    <name type="scientific">Sclerotinia nivalis</name>
    <dbReference type="NCBI Taxonomy" id="352851"/>
    <lineage>
        <taxon>Eukaryota</taxon>
        <taxon>Fungi</taxon>
        <taxon>Dikarya</taxon>
        <taxon>Ascomycota</taxon>
        <taxon>Pezizomycotina</taxon>
        <taxon>Leotiomycetes</taxon>
        <taxon>Helotiales</taxon>
        <taxon>Sclerotiniaceae</taxon>
        <taxon>Sclerotinia</taxon>
    </lineage>
</organism>
<reference evidence="1" key="1">
    <citation type="submission" date="2022-11" db="EMBL/GenBank/DDBJ databases">
        <title>Genome Resource of Sclerotinia nivalis Strain SnTB1, a Plant Pathogen Isolated from American Ginseng.</title>
        <authorList>
            <person name="Fan S."/>
        </authorList>
    </citation>
    <scope>NUCLEOTIDE SEQUENCE</scope>
    <source>
        <strain evidence="1">SnTB1</strain>
    </source>
</reference>
<keyword evidence="2" id="KW-1185">Reference proteome</keyword>
<dbReference type="Proteomes" id="UP001152300">
    <property type="component" value="Unassembled WGS sequence"/>
</dbReference>
<dbReference type="OrthoDB" id="3465870at2759"/>
<dbReference type="AlphaFoldDB" id="A0A9X0AC58"/>
<name>A0A9X0AC58_9HELO</name>
<proteinExistence type="predicted"/>
<accession>A0A9X0AC58</accession>
<gene>
    <name evidence="1" type="ORF">OCU04_011651</name>
</gene>
<comment type="caution">
    <text evidence="1">The sequence shown here is derived from an EMBL/GenBank/DDBJ whole genome shotgun (WGS) entry which is preliminary data.</text>
</comment>
<evidence type="ECO:0000313" key="1">
    <source>
        <dbReference type="EMBL" id="KAJ8060041.1"/>
    </source>
</evidence>
<evidence type="ECO:0000313" key="2">
    <source>
        <dbReference type="Proteomes" id="UP001152300"/>
    </source>
</evidence>
<dbReference type="EMBL" id="JAPEIS010000014">
    <property type="protein sequence ID" value="KAJ8060041.1"/>
    <property type="molecule type" value="Genomic_DNA"/>
</dbReference>
<sequence length="117" mass="13524">MSPFLLSSQSYFYISVRFGKETTDDGEDSWSRRWYISEDISYEELVQKCNDSLMEEYPDTDLTAYKLHINMTSERFPVITATNIGEALREARFNEDICLMTPSYAKHPRSSVAASNL</sequence>
<protein>
    <submittedName>
        <fullName evidence="1">Uncharacterized protein</fullName>
    </submittedName>
</protein>